<comment type="caution">
    <text evidence="1">The sequence shown here is derived from an EMBL/GenBank/DDBJ whole genome shotgun (WGS) entry which is preliminary data.</text>
</comment>
<evidence type="ECO:0000313" key="2">
    <source>
        <dbReference type="Proteomes" id="UP000659124"/>
    </source>
</evidence>
<name>A0ABR7TG50_9BACT</name>
<keyword evidence="2" id="KW-1185">Reference proteome</keyword>
<dbReference type="Proteomes" id="UP000659124">
    <property type="component" value="Unassembled WGS sequence"/>
</dbReference>
<accession>A0ABR7TG50</accession>
<protein>
    <submittedName>
        <fullName evidence="1">Alpha/beta hydrolase</fullName>
    </submittedName>
</protein>
<gene>
    <name evidence="1" type="ORF">ICL07_03315</name>
</gene>
<sequence>MNLDLPGYHKVYINWVPALPSENITQYAERIKSQITVENPYIIGLSFGGIIAVEVSKLINVKKMVLLSSVKTKSELNKRQFFFMRLGLYRLIPSGLIKHTNFLTFRYFGARSPNDKKALTHLLLDTDVAFFRWALKSIAHWDNKEAPERTIQIHGTADRVITSKLVHPDYRIKGGGHLMVLNEADTISKIILRYFGENSNK</sequence>
<dbReference type="EMBL" id="JACVFC010000001">
    <property type="protein sequence ID" value="MBC9929386.1"/>
    <property type="molecule type" value="Genomic_DNA"/>
</dbReference>
<evidence type="ECO:0000313" key="1">
    <source>
        <dbReference type="EMBL" id="MBC9929386.1"/>
    </source>
</evidence>
<dbReference type="InterPro" id="IPR029058">
    <property type="entry name" value="AB_hydrolase_fold"/>
</dbReference>
<organism evidence="1 2">
    <name type="scientific">Chitinophaga qingshengii</name>
    <dbReference type="NCBI Taxonomy" id="1569794"/>
    <lineage>
        <taxon>Bacteria</taxon>
        <taxon>Pseudomonadati</taxon>
        <taxon>Bacteroidota</taxon>
        <taxon>Chitinophagia</taxon>
        <taxon>Chitinophagales</taxon>
        <taxon>Chitinophagaceae</taxon>
        <taxon>Chitinophaga</taxon>
    </lineage>
</organism>
<keyword evidence="1" id="KW-0378">Hydrolase</keyword>
<dbReference type="Gene3D" id="3.40.50.1820">
    <property type="entry name" value="alpha/beta hydrolase"/>
    <property type="match status" value="1"/>
</dbReference>
<proteinExistence type="predicted"/>
<reference evidence="1 2" key="1">
    <citation type="submission" date="2020-09" db="EMBL/GenBank/DDBJ databases">
        <title>Genome sequences of type strains of Chitinophaga qingshengii and Chitinophaga varians.</title>
        <authorList>
            <person name="Kittiwongwattana C."/>
        </authorList>
    </citation>
    <scope>NUCLEOTIDE SEQUENCE [LARGE SCALE GENOMIC DNA]</scope>
    <source>
        <strain evidence="1 2">JCM 30026</strain>
    </source>
</reference>
<dbReference type="GO" id="GO:0016787">
    <property type="term" value="F:hydrolase activity"/>
    <property type="evidence" value="ECO:0007669"/>
    <property type="project" value="UniProtKB-KW"/>
</dbReference>
<dbReference type="SUPFAM" id="SSF53474">
    <property type="entry name" value="alpha/beta-Hydrolases"/>
    <property type="match status" value="1"/>
</dbReference>